<name>A0A941DMC7_9BURK</name>
<dbReference type="EMBL" id="JAGSPN010000007">
    <property type="protein sequence ID" value="MBR7782669.1"/>
    <property type="molecule type" value="Genomic_DNA"/>
</dbReference>
<protein>
    <submittedName>
        <fullName evidence="1">Uncharacterized protein</fullName>
    </submittedName>
</protein>
<organism evidence="1 2">
    <name type="scientific">Undibacterium luofuense</name>
    <dbReference type="NCBI Taxonomy" id="2828733"/>
    <lineage>
        <taxon>Bacteria</taxon>
        <taxon>Pseudomonadati</taxon>
        <taxon>Pseudomonadota</taxon>
        <taxon>Betaproteobacteria</taxon>
        <taxon>Burkholderiales</taxon>
        <taxon>Oxalobacteraceae</taxon>
        <taxon>Undibacterium</taxon>
    </lineage>
</organism>
<dbReference type="AlphaFoldDB" id="A0A941DMC7"/>
<sequence length="51" mass="5617">MALSLTSRVFLADALVREIHRRNCFPDITPVYSALVLGELLQDLGGMAGVW</sequence>
<accession>A0A941DMC7</accession>
<evidence type="ECO:0000313" key="2">
    <source>
        <dbReference type="Proteomes" id="UP000680067"/>
    </source>
</evidence>
<keyword evidence="2" id="KW-1185">Reference proteome</keyword>
<gene>
    <name evidence="1" type="ORF">KDM89_10985</name>
</gene>
<dbReference type="Proteomes" id="UP000680067">
    <property type="component" value="Unassembled WGS sequence"/>
</dbReference>
<reference evidence="1" key="1">
    <citation type="submission" date="2021-04" db="EMBL/GenBank/DDBJ databases">
        <title>novel species isolated from subtropical streams in China.</title>
        <authorList>
            <person name="Lu H."/>
        </authorList>
    </citation>
    <scope>NUCLEOTIDE SEQUENCE</scope>
    <source>
        <strain evidence="1">LFS511W</strain>
    </source>
</reference>
<proteinExistence type="predicted"/>
<evidence type="ECO:0000313" key="1">
    <source>
        <dbReference type="EMBL" id="MBR7782669.1"/>
    </source>
</evidence>
<comment type="caution">
    <text evidence="1">The sequence shown here is derived from an EMBL/GenBank/DDBJ whole genome shotgun (WGS) entry which is preliminary data.</text>
</comment>
<dbReference type="RefSeq" id="WP_212687975.1">
    <property type="nucleotide sequence ID" value="NZ_JAGSPN010000007.1"/>
</dbReference>